<dbReference type="AlphaFoldDB" id="Q1IL33"/>
<keyword evidence="2" id="KW-1185">Reference proteome</keyword>
<dbReference type="EnsemblBacteria" id="ABF42417">
    <property type="protein sequence ID" value="ABF42417"/>
    <property type="gene ID" value="Acid345_3416"/>
</dbReference>
<proteinExistence type="predicted"/>
<dbReference type="HOGENOM" id="CLU_2585126_0_0_0"/>
<dbReference type="EMBL" id="CP000360">
    <property type="protein sequence ID" value="ABF42417.1"/>
    <property type="molecule type" value="Genomic_DNA"/>
</dbReference>
<organism evidence="1 2">
    <name type="scientific">Koribacter versatilis (strain Ellin345)</name>
    <dbReference type="NCBI Taxonomy" id="204669"/>
    <lineage>
        <taxon>Bacteria</taxon>
        <taxon>Pseudomonadati</taxon>
        <taxon>Acidobacteriota</taxon>
        <taxon>Terriglobia</taxon>
        <taxon>Terriglobales</taxon>
        <taxon>Candidatus Korobacteraceae</taxon>
        <taxon>Candidatus Korobacter</taxon>
    </lineage>
</organism>
<gene>
    <name evidence="1" type="ordered locus">Acid345_3416</name>
</gene>
<evidence type="ECO:0000313" key="2">
    <source>
        <dbReference type="Proteomes" id="UP000002432"/>
    </source>
</evidence>
<accession>Q1IL33</accession>
<name>Q1IL33_KORVE</name>
<dbReference type="Proteomes" id="UP000002432">
    <property type="component" value="Chromosome"/>
</dbReference>
<dbReference type="KEGG" id="aba:Acid345_3416"/>
<sequence>MKRDDYVYVRLTAKGEELAGPHELRLAGGSYHFAFKAGEAQKVTRAYDWNVVLSKEKYDGEPLFEVVDAPTDAVQDEKQK</sequence>
<evidence type="ECO:0000313" key="1">
    <source>
        <dbReference type="EMBL" id="ABF42417.1"/>
    </source>
</evidence>
<dbReference type="RefSeq" id="WP_011524216.1">
    <property type="nucleotide sequence ID" value="NC_008009.1"/>
</dbReference>
<reference evidence="1 2" key="1">
    <citation type="journal article" date="2009" name="Appl. Environ. Microbiol.">
        <title>Three genomes from the phylum Acidobacteria provide insight into the lifestyles of these microorganisms in soils.</title>
        <authorList>
            <person name="Ward N.L."/>
            <person name="Challacombe J.F."/>
            <person name="Janssen P.H."/>
            <person name="Henrissat B."/>
            <person name="Coutinho P.M."/>
            <person name="Wu M."/>
            <person name="Xie G."/>
            <person name="Haft D.H."/>
            <person name="Sait M."/>
            <person name="Badger J."/>
            <person name="Barabote R.D."/>
            <person name="Bradley B."/>
            <person name="Brettin T.S."/>
            <person name="Brinkac L.M."/>
            <person name="Bruce D."/>
            <person name="Creasy T."/>
            <person name="Daugherty S.C."/>
            <person name="Davidsen T.M."/>
            <person name="DeBoy R.T."/>
            <person name="Detter J.C."/>
            <person name="Dodson R.J."/>
            <person name="Durkin A.S."/>
            <person name="Ganapathy A."/>
            <person name="Gwinn-Giglio M."/>
            <person name="Han C.S."/>
            <person name="Khouri H."/>
            <person name="Kiss H."/>
            <person name="Kothari S.P."/>
            <person name="Madupu R."/>
            <person name="Nelson K.E."/>
            <person name="Nelson W.C."/>
            <person name="Paulsen I."/>
            <person name="Penn K."/>
            <person name="Ren Q."/>
            <person name="Rosovitz M.J."/>
            <person name="Selengut J.D."/>
            <person name="Shrivastava S."/>
            <person name="Sullivan S.A."/>
            <person name="Tapia R."/>
            <person name="Thompson L.S."/>
            <person name="Watkins K.L."/>
            <person name="Yang Q."/>
            <person name="Yu C."/>
            <person name="Zafar N."/>
            <person name="Zhou L."/>
            <person name="Kuske C.R."/>
        </authorList>
    </citation>
    <scope>NUCLEOTIDE SEQUENCE [LARGE SCALE GENOMIC DNA]</scope>
    <source>
        <strain evidence="1 2">Ellin345</strain>
    </source>
</reference>
<dbReference type="STRING" id="204669.Acid345_3416"/>
<protein>
    <submittedName>
        <fullName evidence="1">Uncharacterized protein</fullName>
    </submittedName>
</protein>